<sequence length="323" mass="38107">MFEDEAANLHSRNEKLHANIKKLIKERNVDDLAFLNSLNENNKPESTIPPSFTRHKTEFQSNLESINKMGPPSKRELERRKENTEESKRNDIGTSFPKEISPKKTSVVQEENKKLKMEIAKLNKNINSLKRSVEAKDQERKELIEDYKDKERRIFKDQDSNQARLRREYDHKIQNLQAKIDEKNENEVKLSQKYDRLREESLIKDSIIQKLNDEIVKKDKDYKKMIEEITLESQRCNANIQPKKSEEEDEEIYHAQDVGISNDQDHLNIKSRLEALDRRFESRFKQELAKNENEIINDDVAYFSQTKSTKFAQTRPTSIPDSA</sequence>
<evidence type="ECO:0000313" key="2">
    <source>
        <dbReference type="EMBL" id="CCG23965.1"/>
    </source>
</evidence>
<proteinExistence type="predicted"/>
<feature type="compositionally biased region" description="Basic and acidic residues" evidence="1">
    <location>
        <begin position="73"/>
        <end position="91"/>
    </location>
</feature>
<dbReference type="KEGG" id="cot:CORT_0E03770"/>
<reference evidence="2 3" key="1">
    <citation type="journal article" date="2012" name="PLoS ONE">
        <title>Sequence and analysis of the genome of the pathogenic yeast Candida orthopsilosis.</title>
        <authorList>
            <person name="Riccombeni A."/>
            <person name="Vidanes G."/>
            <person name="Proux-Wera E."/>
            <person name="Wolfe K.H."/>
            <person name="Butler G."/>
        </authorList>
    </citation>
    <scope>NUCLEOTIDE SEQUENCE [LARGE SCALE GENOMIC DNA]</scope>
    <source>
        <strain evidence="2 3">Co 90-125</strain>
    </source>
</reference>
<accession>H8X737</accession>
<evidence type="ECO:0000313" key="3">
    <source>
        <dbReference type="Proteomes" id="UP000005018"/>
    </source>
</evidence>
<dbReference type="Proteomes" id="UP000005018">
    <property type="component" value="Chromosome 5"/>
</dbReference>
<gene>
    <name evidence="2" type="ORF">CORT_0E03770</name>
</gene>
<dbReference type="OrthoDB" id="4024866at2759"/>
<feature type="region of interest" description="Disordered" evidence="1">
    <location>
        <begin position="65"/>
        <end position="106"/>
    </location>
</feature>
<keyword evidence="3" id="KW-1185">Reference proteome</keyword>
<dbReference type="AlphaFoldDB" id="H8X737"/>
<organism evidence="2 3">
    <name type="scientific">Candida orthopsilosis (strain 90-125)</name>
    <name type="common">Yeast</name>
    <dbReference type="NCBI Taxonomy" id="1136231"/>
    <lineage>
        <taxon>Eukaryota</taxon>
        <taxon>Fungi</taxon>
        <taxon>Dikarya</taxon>
        <taxon>Ascomycota</taxon>
        <taxon>Saccharomycotina</taxon>
        <taxon>Pichiomycetes</taxon>
        <taxon>Debaryomycetaceae</taxon>
        <taxon>Candida/Lodderomyces clade</taxon>
        <taxon>Candida</taxon>
    </lineage>
</organism>
<dbReference type="RefSeq" id="XP_003870096.1">
    <property type="nucleotide sequence ID" value="XM_003870047.1"/>
</dbReference>
<dbReference type="GeneID" id="14541192"/>
<protein>
    <submittedName>
        <fullName evidence="2">Uncharacterized protein</fullName>
    </submittedName>
</protein>
<evidence type="ECO:0000256" key="1">
    <source>
        <dbReference type="SAM" id="MobiDB-lite"/>
    </source>
</evidence>
<dbReference type="HOGENOM" id="CLU_860512_0_0_1"/>
<name>H8X737_CANO9</name>
<dbReference type="EMBL" id="HE681723">
    <property type="protein sequence ID" value="CCG23965.1"/>
    <property type="molecule type" value="Genomic_DNA"/>
</dbReference>